<dbReference type="InterPro" id="IPR001775">
    <property type="entry name" value="GspD/PilQ"/>
</dbReference>
<dbReference type="InterPro" id="IPR011662">
    <property type="entry name" value="Secretin/TonB_short_N"/>
</dbReference>
<dbReference type="InterPro" id="IPR013355">
    <property type="entry name" value="Pilus_4_PilQ"/>
</dbReference>
<evidence type="ECO:0000259" key="10">
    <source>
        <dbReference type="SMART" id="SM00965"/>
    </source>
</evidence>
<dbReference type="PROSITE" id="PS00875">
    <property type="entry name" value="T2SP_D"/>
    <property type="match status" value="1"/>
</dbReference>
<dbReference type="Pfam" id="PF00263">
    <property type="entry name" value="Secretin"/>
    <property type="match status" value="1"/>
</dbReference>
<feature type="chain" id="PRO_5043891523" evidence="9">
    <location>
        <begin position="28"/>
        <end position="711"/>
    </location>
</feature>
<dbReference type="Pfam" id="PF03958">
    <property type="entry name" value="Secretin_N"/>
    <property type="match status" value="1"/>
</dbReference>
<dbReference type="Gene3D" id="3.30.1370.130">
    <property type="match status" value="1"/>
</dbReference>
<dbReference type="NCBIfam" id="TIGR02515">
    <property type="entry name" value="IV_pilus_PilQ"/>
    <property type="match status" value="1"/>
</dbReference>
<dbReference type="SMART" id="SM00965">
    <property type="entry name" value="STN"/>
    <property type="match status" value="1"/>
</dbReference>
<dbReference type="GO" id="GO:0009306">
    <property type="term" value="P:protein secretion"/>
    <property type="evidence" value="ECO:0007669"/>
    <property type="project" value="InterPro"/>
</dbReference>
<keyword evidence="3 8" id="KW-0813">Transport</keyword>
<dbReference type="InterPro" id="IPR021731">
    <property type="entry name" value="AMIN_dom"/>
</dbReference>
<dbReference type="InterPro" id="IPR005644">
    <property type="entry name" value="NolW-like"/>
</dbReference>
<proteinExistence type="inferred from homology"/>
<dbReference type="FunFam" id="3.30.1370.130:FF:000001">
    <property type="entry name" value="Type IV pilus secretin PilQ"/>
    <property type="match status" value="1"/>
</dbReference>
<comment type="caution">
    <text evidence="11">The sequence shown here is derived from an EMBL/GenBank/DDBJ whole genome shotgun (WGS) entry which is preliminary data.</text>
</comment>
<evidence type="ECO:0000256" key="2">
    <source>
        <dbReference type="ARBA" id="ARBA00006304"/>
    </source>
</evidence>
<evidence type="ECO:0000313" key="12">
    <source>
        <dbReference type="Proteomes" id="UP001178354"/>
    </source>
</evidence>
<dbReference type="Gene3D" id="2.60.40.3470">
    <property type="match status" value="1"/>
</dbReference>
<evidence type="ECO:0000256" key="7">
    <source>
        <dbReference type="ARBA" id="ARBA00023237"/>
    </source>
</evidence>
<reference evidence="11" key="1">
    <citation type="journal article" date="2010" name="Int. J. Syst. Evol. Microbiol.">
        <title>Porticoccus litoralis gen. nov., sp. nov., a gammaproteobacterium isolated from the Yellow Sea.</title>
        <authorList>
            <person name="Oh H.M."/>
            <person name="Kim H."/>
            <person name="Kim K.M."/>
            <person name="Min G.S."/>
            <person name="Cho J.C."/>
        </authorList>
    </citation>
    <scope>NUCLEOTIDE SEQUENCE</scope>
    <source>
        <strain evidence="11">DSM 25064</strain>
    </source>
</reference>
<reference evidence="11" key="2">
    <citation type="submission" date="2023-08" db="EMBL/GenBank/DDBJ databases">
        <authorList>
            <person name="Luo J."/>
        </authorList>
    </citation>
    <scope>NUCLEOTIDE SEQUENCE</scope>
    <source>
        <strain evidence="11">DSM 25064</strain>
    </source>
</reference>
<evidence type="ECO:0000256" key="9">
    <source>
        <dbReference type="SAM" id="SignalP"/>
    </source>
</evidence>
<keyword evidence="5" id="KW-0653">Protein transport</keyword>
<dbReference type="AlphaFoldDB" id="A0AAW8B3N4"/>
<evidence type="ECO:0000256" key="3">
    <source>
        <dbReference type="ARBA" id="ARBA00022448"/>
    </source>
</evidence>
<dbReference type="Pfam" id="PF11741">
    <property type="entry name" value="AMIN"/>
    <property type="match status" value="1"/>
</dbReference>
<dbReference type="EMBL" id="JAUUUU010000002">
    <property type="protein sequence ID" value="MDP1520359.1"/>
    <property type="molecule type" value="Genomic_DNA"/>
</dbReference>
<organism evidence="11 12">
    <name type="scientific">Porticoccus litoralis</name>
    <dbReference type="NCBI Taxonomy" id="434086"/>
    <lineage>
        <taxon>Bacteria</taxon>
        <taxon>Pseudomonadati</taxon>
        <taxon>Pseudomonadota</taxon>
        <taxon>Gammaproteobacteria</taxon>
        <taxon>Cellvibrionales</taxon>
        <taxon>Porticoccaceae</taxon>
        <taxon>Porticoccus</taxon>
    </lineage>
</organism>
<evidence type="ECO:0000256" key="1">
    <source>
        <dbReference type="ARBA" id="ARBA00004442"/>
    </source>
</evidence>
<keyword evidence="12" id="KW-1185">Reference proteome</keyword>
<dbReference type="InterPro" id="IPR004846">
    <property type="entry name" value="T2SS/T3SS_dom"/>
</dbReference>
<dbReference type="Proteomes" id="UP001178354">
    <property type="component" value="Unassembled WGS sequence"/>
</dbReference>
<accession>A0AAW8B3N4</accession>
<dbReference type="Pfam" id="PF07660">
    <property type="entry name" value="STN"/>
    <property type="match status" value="1"/>
</dbReference>
<keyword evidence="7" id="KW-0998">Cell outer membrane</keyword>
<dbReference type="Gene3D" id="3.30.1370.120">
    <property type="match status" value="1"/>
</dbReference>
<keyword evidence="6" id="KW-0472">Membrane</keyword>
<dbReference type="PANTHER" id="PTHR30604">
    <property type="entry name" value="PROTEIN TRANSPORT PROTEIN HOFQ"/>
    <property type="match status" value="1"/>
</dbReference>
<keyword evidence="4 9" id="KW-0732">Signal</keyword>
<gene>
    <name evidence="11" type="ORF">Q8A57_05185</name>
</gene>
<comment type="subcellular location">
    <subcellularLocation>
        <location evidence="1 8">Cell outer membrane</location>
    </subcellularLocation>
</comment>
<sequence length="711" mass="77376">MKGYLKKSVLMLVGLSLSLGVSSQVLAQVSLEDISFVALPGDRFEVKMSFSDSPPAPEGYTIDSPARIVLDLPGVTSDLERKHSLSFENARSAVLLGTSDRTRLILNMQQMAPYETSVTGNVMTMVVGASEGVARTEKKTVAQAVTTSRSKPAAQDFSLKSVDFRRGEKGEGLVIVGLSDPSVSVDITQTAGDIKLSFFRTSLPEELDRRLDVMDFATPVKEIDTTSDGSTTTVVVDALGEYDYMAYQADDQYIVSVKPLTAEEVEQKKSRFAYVGDKLSLNFQDIEVRSVLQLIADFTDLNLVASDTVRGSITLRLENVPWDQALDIVLKAKGLDKRQDGNVLMVAPAAEIAERERLQVEANKQLEELAPLRTEFIKIKYADARELYELFDVRRNGGGGGGGGRNATDSMLSNRGSAIVDDRTNTIILTDTEDKIRDFMALIEEIDIPIRQVLIEARIVIANTDFRKEIGARLGIQGARTPDSSDFGFGGSIENFESPYNPIQVFNQGGGTILVNDAGLGVDLGVNNPTGSFAIELLTQNTFLDLELSALENEGTGEIVSQPKVLTGDKQKASIKTGTEIPYQNATSSGATSVQFKEAVLKLEVTPQITPDGRIVMDINVNQDSIGDILPTGEPVIDVTQVETKAIVGDGQTLVLGGLFQMSTVDTVEKVPFFGDIPYLGRLFRKDLDDMEKREILVFITPKILSEALLD</sequence>
<evidence type="ECO:0000256" key="8">
    <source>
        <dbReference type="RuleBase" id="RU004004"/>
    </source>
</evidence>
<dbReference type="InterPro" id="IPR051808">
    <property type="entry name" value="Type_IV_pilus_biogenesis"/>
</dbReference>
<name>A0AAW8B3N4_9GAMM</name>
<dbReference type="InterPro" id="IPR004845">
    <property type="entry name" value="T2SS_GspD_CS"/>
</dbReference>
<dbReference type="InterPro" id="IPR038591">
    <property type="entry name" value="NolW-like_sf"/>
</dbReference>
<evidence type="ECO:0000313" key="11">
    <source>
        <dbReference type="EMBL" id="MDP1520359.1"/>
    </source>
</evidence>
<dbReference type="PRINTS" id="PR00811">
    <property type="entry name" value="BCTERIALGSPD"/>
</dbReference>
<dbReference type="GO" id="GO:0009279">
    <property type="term" value="C:cell outer membrane"/>
    <property type="evidence" value="ECO:0007669"/>
    <property type="project" value="UniProtKB-SubCell"/>
</dbReference>
<evidence type="ECO:0000256" key="4">
    <source>
        <dbReference type="ARBA" id="ARBA00022729"/>
    </source>
</evidence>
<protein>
    <submittedName>
        <fullName evidence="11">Type IV pilus secretin PilQ family protein</fullName>
    </submittedName>
</protein>
<feature type="signal peptide" evidence="9">
    <location>
        <begin position="1"/>
        <end position="27"/>
    </location>
</feature>
<dbReference type="PANTHER" id="PTHR30604:SF1">
    <property type="entry name" value="DNA UTILIZATION PROTEIN HOFQ"/>
    <property type="match status" value="1"/>
</dbReference>
<dbReference type="RefSeq" id="WP_305169925.1">
    <property type="nucleotide sequence ID" value="NZ_JAUUUU010000002.1"/>
</dbReference>
<evidence type="ECO:0000256" key="5">
    <source>
        <dbReference type="ARBA" id="ARBA00022927"/>
    </source>
</evidence>
<feature type="domain" description="Secretin/TonB short N-terminal" evidence="10">
    <location>
        <begin position="301"/>
        <end position="349"/>
    </location>
</feature>
<comment type="similarity">
    <text evidence="2">Belongs to the bacterial secretin family. PilQ subfamily.</text>
</comment>
<evidence type="ECO:0000256" key="6">
    <source>
        <dbReference type="ARBA" id="ARBA00023136"/>
    </source>
</evidence>